<dbReference type="PANTHER" id="PTHR24366:SF96">
    <property type="entry name" value="LEUCINE RICH REPEAT CONTAINING 53"/>
    <property type="match status" value="1"/>
</dbReference>
<dbReference type="PROSITE" id="PS51450">
    <property type="entry name" value="LRR"/>
    <property type="match status" value="1"/>
</dbReference>
<evidence type="ECO:0000256" key="1">
    <source>
        <dbReference type="ARBA" id="ARBA00022614"/>
    </source>
</evidence>
<dbReference type="AlphaFoldDB" id="A0AAV2PXS8"/>
<dbReference type="Proteomes" id="UP001497623">
    <property type="component" value="Unassembled WGS sequence"/>
</dbReference>
<reference evidence="3 4" key="1">
    <citation type="submission" date="2024-05" db="EMBL/GenBank/DDBJ databases">
        <authorList>
            <person name="Wallberg A."/>
        </authorList>
    </citation>
    <scope>NUCLEOTIDE SEQUENCE [LARGE SCALE GENOMIC DNA]</scope>
</reference>
<evidence type="ECO:0000313" key="4">
    <source>
        <dbReference type="Proteomes" id="UP001497623"/>
    </source>
</evidence>
<dbReference type="EMBL" id="CAXKWB010002200">
    <property type="protein sequence ID" value="CAL4066380.1"/>
    <property type="molecule type" value="Genomic_DNA"/>
</dbReference>
<keyword evidence="2" id="KW-0677">Repeat</keyword>
<name>A0AAV2PXS8_MEGNR</name>
<dbReference type="Pfam" id="PF13855">
    <property type="entry name" value="LRR_8"/>
    <property type="match status" value="1"/>
</dbReference>
<keyword evidence="4" id="KW-1185">Reference proteome</keyword>
<dbReference type="InterPro" id="IPR003591">
    <property type="entry name" value="Leu-rich_rpt_typical-subtyp"/>
</dbReference>
<organism evidence="3 4">
    <name type="scientific">Meganyctiphanes norvegica</name>
    <name type="common">Northern krill</name>
    <name type="synonym">Thysanopoda norvegica</name>
    <dbReference type="NCBI Taxonomy" id="48144"/>
    <lineage>
        <taxon>Eukaryota</taxon>
        <taxon>Metazoa</taxon>
        <taxon>Ecdysozoa</taxon>
        <taxon>Arthropoda</taxon>
        <taxon>Crustacea</taxon>
        <taxon>Multicrustacea</taxon>
        <taxon>Malacostraca</taxon>
        <taxon>Eumalacostraca</taxon>
        <taxon>Eucarida</taxon>
        <taxon>Euphausiacea</taxon>
        <taxon>Euphausiidae</taxon>
        <taxon>Meganyctiphanes</taxon>
    </lineage>
</organism>
<dbReference type="SUPFAM" id="SSF52058">
    <property type="entry name" value="L domain-like"/>
    <property type="match status" value="1"/>
</dbReference>
<protein>
    <submittedName>
        <fullName evidence="3">Uncharacterized protein</fullName>
    </submittedName>
</protein>
<dbReference type="Gene3D" id="3.80.10.10">
    <property type="entry name" value="Ribonuclease Inhibitor"/>
    <property type="match status" value="1"/>
</dbReference>
<dbReference type="InterPro" id="IPR032675">
    <property type="entry name" value="LRR_dom_sf"/>
</dbReference>
<comment type="caution">
    <text evidence="3">The sequence shown here is derived from an EMBL/GenBank/DDBJ whole genome shotgun (WGS) entry which is preliminary data.</text>
</comment>
<evidence type="ECO:0000256" key="2">
    <source>
        <dbReference type="ARBA" id="ARBA00022737"/>
    </source>
</evidence>
<accession>A0AAV2PXS8</accession>
<dbReference type="SMART" id="SM00369">
    <property type="entry name" value="LRR_TYP"/>
    <property type="match status" value="4"/>
</dbReference>
<feature type="non-terminal residue" evidence="3">
    <location>
        <position position="178"/>
    </location>
</feature>
<sequence length="178" mass="20283">MLESVPNLRNLDLSWNLLTTLPGMVFMPLAHLEILNLKGNSLTVIPATSLWLSTPIIRSIYLNRNEIKTVEEDAFLGIDYNTHIDLSVNQLKHVPEEAFGAVLHTFSKGWGILDVSVNHIRCGCDLLWFLTEDAYDRNIIYAWCYDLINPIPHPMNDKFIQDLIVKCNHTSIASPRLN</sequence>
<gene>
    <name evidence="3" type="ORF">MNOR_LOCUS5627</name>
</gene>
<evidence type="ECO:0000313" key="3">
    <source>
        <dbReference type="EMBL" id="CAL4066380.1"/>
    </source>
</evidence>
<dbReference type="InterPro" id="IPR001611">
    <property type="entry name" value="Leu-rich_rpt"/>
</dbReference>
<keyword evidence="1" id="KW-0433">Leucine-rich repeat</keyword>
<proteinExistence type="predicted"/>
<dbReference type="PANTHER" id="PTHR24366">
    <property type="entry name" value="IG(IMMUNOGLOBULIN) AND LRR(LEUCINE RICH REPEAT) DOMAINS"/>
    <property type="match status" value="1"/>
</dbReference>